<feature type="domain" description="Primosomal DnaI N-terminal" evidence="2">
    <location>
        <begin position="1"/>
        <end position="79"/>
    </location>
</feature>
<organism evidence="3 4">
    <name type="scientific">Pseudolactococcus piscium MKFS47</name>
    <dbReference type="NCBI Taxonomy" id="297352"/>
    <lineage>
        <taxon>Bacteria</taxon>
        <taxon>Bacillati</taxon>
        <taxon>Bacillota</taxon>
        <taxon>Bacilli</taxon>
        <taxon>Lactobacillales</taxon>
        <taxon>Streptococcaceae</taxon>
        <taxon>Pseudolactococcus</taxon>
    </lineage>
</organism>
<dbReference type="Proteomes" id="UP000033166">
    <property type="component" value="Chromosome I"/>
</dbReference>
<dbReference type="HOGENOM" id="CLU_952472_0_0_9"/>
<evidence type="ECO:0000259" key="2">
    <source>
        <dbReference type="Pfam" id="PF07319"/>
    </source>
</evidence>
<dbReference type="InterPro" id="IPR002611">
    <property type="entry name" value="IstB_ATP-bd"/>
</dbReference>
<dbReference type="AlphaFoldDB" id="A0A0D6DYZ1"/>
<accession>A0A0D6DYZ1</accession>
<dbReference type="GO" id="GO:0006260">
    <property type="term" value="P:DNA replication"/>
    <property type="evidence" value="ECO:0007669"/>
    <property type="project" value="TreeGrafter"/>
</dbReference>
<name>A0A0D6DYZ1_9LACT</name>
<dbReference type="Gene3D" id="3.40.50.300">
    <property type="entry name" value="P-loop containing nucleotide triphosphate hydrolases"/>
    <property type="match status" value="1"/>
</dbReference>
<evidence type="ECO:0000259" key="1">
    <source>
        <dbReference type="Pfam" id="PF01695"/>
    </source>
</evidence>
<dbReference type="PANTHER" id="PTHR30050:SF4">
    <property type="entry name" value="ATP-BINDING PROTEIN RV3427C IN INSERTION SEQUENCE-RELATED"/>
    <property type="match status" value="1"/>
</dbReference>
<dbReference type="GO" id="GO:0005524">
    <property type="term" value="F:ATP binding"/>
    <property type="evidence" value="ECO:0007669"/>
    <property type="project" value="InterPro"/>
</dbReference>
<dbReference type="EMBL" id="LN774769">
    <property type="protein sequence ID" value="CEN29162.1"/>
    <property type="molecule type" value="Genomic_DNA"/>
</dbReference>
<dbReference type="RefSeq" id="WP_047916166.1">
    <property type="nucleotide sequence ID" value="NZ_LN774769.1"/>
</dbReference>
<evidence type="ECO:0000313" key="3">
    <source>
        <dbReference type="EMBL" id="CEN29162.1"/>
    </source>
</evidence>
<dbReference type="Pfam" id="PF07319">
    <property type="entry name" value="DnaI_N"/>
    <property type="match status" value="1"/>
</dbReference>
<dbReference type="InterPro" id="IPR027417">
    <property type="entry name" value="P-loop_NTPase"/>
</dbReference>
<feature type="domain" description="IstB-like ATP-binding" evidence="1">
    <location>
        <begin position="116"/>
        <end position="251"/>
    </location>
</feature>
<dbReference type="SUPFAM" id="SSF52540">
    <property type="entry name" value="P-loop containing nucleoside triphosphate hydrolases"/>
    <property type="match status" value="1"/>
</dbReference>
<protein>
    <submittedName>
        <fullName evidence="3">Primosomal DnaI family protein</fullName>
    </submittedName>
</protein>
<gene>
    <name evidence="3" type="ORF">LACPI_1962</name>
</gene>
<reference evidence="4" key="1">
    <citation type="submission" date="2015-01" db="EMBL/GenBank/DDBJ databases">
        <authorList>
            <person name="Andreevskaya M."/>
        </authorList>
    </citation>
    <scope>NUCLEOTIDE SEQUENCE [LARGE SCALE GENOMIC DNA]</scope>
    <source>
        <strain evidence="4">MKFS47</strain>
    </source>
</reference>
<dbReference type="InterPro" id="IPR009928">
    <property type="entry name" value="DnaI_N"/>
</dbReference>
<evidence type="ECO:0000313" key="4">
    <source>
        <dbReference type="Proteomes" id="UP000033166"/>
    </source>
</evidence>
<dbReference type="Pfam" id="PF01695">
    <property type="entry name" value="IstB_IS21"/>
    <property type="match status" value="1"/>
</dbReference>
<dbReference type="KEGG" id="lpk:LACPI_1962"/>
<dbReference type="PANTHER" id="PTHR30050">
    <property type="entry name" value="CHROMOSOMAL REPLICATION INITIATOR PROTEIN DNAA"/>
    <property type="match status" value="1"/>
</dbReference>
<proteinExistence type="predicted"/>
<sequence>MESIGEVMEKIIDHDKYDAVVDSIMSNEEIQAFISGNEMQETEIRKSYPKFYEYLHPNKAFDGFTSKLIFHNGYADVIYRETEEAISRKKAHSAINRLKAKSLLLDETIKTATFGNFNIETDEEQQAFEFAKNLAEFYKNGGQGNSFMSGPAGSGKSHLSMAILKSYLENGEKTALFVSYSHVVRLIKDSFNNRDSIYTQNNIMSLLTNVDLLVMDDIGSENNSDFSEELLTDVLDGRISTIITTNLSSEELRGNANKKGRYNQRTASRMFRGIGGKAFNFKGIKDKRVLPF</sequence>